<dbReference type="CDD" id="cd00761">
    <property type="entry name" value="Glyco_tranf_GTA_type"/>
    <property type="match status" value="1"/>
</dbReference>
<dbReference type="EMBL" id="JBHSSW010000023">
    <property type="protein sequence ID" value="MFC6199103.1"/>
    <property type="molecule type" value="Genomic_DNA"/>
</dbReference>
<comment type="caution">
    <text evidence="2">The sequence shown here is derived from an EMBL/GenBank/DDBJ whole genome shotgun (WGS) entry which is preliminary data.</text>
</comment>
<name>A0ABW1SCL1_9PROT</name>
<reference evidence="3" key="1">
    <citation type="journal article" date="2019" name="Int. J. Syst. Evol. Microbiol.">
        <title>The Global Catalogue of Microorganisms (GCM) 10K type strain sequencing project: providing services to taxonomists for standard genome sequencing and annotation.</title>
        <authorList>
            <consortium name="The Broad Institute Genomics Platform"/>
            <consortium name="The Broad Institute Genome Sequencing Center for Infectious Disease"/>
            <person name="Wu L."/>
            <person name="Ma J."/>
        </authorList>
    </citation>
    <scope>NUCLEOTIDE SEQUENCE [LARGE SCALE GENOMIC DNA]</scope>
    <source>
        <strain evidence="3">CGMCC-1.15741</strain>
    </source>
</reference>
<dbReference type="SUPFAM" id="SSF53448">
    <property type="entry name" value="Nucleotide-diphospho-sugar transferases"/>
    <property type="match status" value="1"/>
</dbReference>
<keyword evidence="3" id="KW-1185">Reference proteome</keyword>
<protein>
    <submittedName>
        <fullName evidence="2">Glycosyltransferase family 2 protein</fullName>
    </submittedName>
</protein>
<dbReference type="Gene3D" id="3.90.550.10">
    <property type="entry name" value="Spore Coat Polysaccharide Biosynthesis Protein SpsA, Chain A"/>
    <property type="match status" value="1"/>
</dbReference>
<evidence type="ECO:0000259" key="1">
    <source>
        <dbReference type="Pfam" id="PF00535"/>
    </source>
</evidence>
<dbReference type="RefSeq" id="WP_377379877.1">
    <property type="nucleotide sequence ID" value="NZ_JBHSSW010000023.1"/>
</dbReference>
<feature type="domain" description="Glycosyltransferase 2-like" evidence="1">
    <location>
        <begin position="270"/>
        <end position="384"/>
    </location>
</feature>
<dbReference type="InterPro" id="IPR001173">
    <property type="entry name" value="Glyco_trans_2-like"/>
</dbReference>
<dbReference type="Pfam" id="PF00535">
    <property type="entry name" value="Glycos_transf_2"/>
    <property type="match status" value="1"/>
</dbReference>
<sequence length="720" mass="80414">MRFGEQVKLIKRTGEVHGRWYLETYPDVAAVGMDPAAHYLRYGAAMGRNPGKHFDTSFYLESHPDAAASGLNALVHYALYGQALRYAKSGFKRSKDLRRVARLRTSLLSLGFTDAPLVDLAVLAAESTDALARAHATRELALWFMREKSEVGYQKALSLLPAARRDAPDLDFRRKLATTEVLCHVFLGNKSHARVAFDTARARGEISPDLLLAVSNLADEPQEKLRYVNRALELSEVEPIALIPDHGRPLYDRMTAARTLRSVDDGPLVTVLIAAYDAAETLPTALRSLQEQTWRNLEIIVLDDCSPDADTIRVAQSYAAGDDRIRVLQMDRNGGAYVARNRGLDEARGVYVTLHDADDWSHPMKIETQVRFMEANLRVMGSTTMQARAFSDLSFTRWTGGGNFINANISSFMFRRQPIKDRLGYWDTVRFSGDSELIRRIRERFGAESVVNIPGGPLSFQRDSNTSIVADAVLGMNGFYFGARREYLHAQNHYRAKSDCELKYDGDQSKRPFLVPNSMLPARLNKDAAHRNMKVVVAADLRGPAQKLTPTLKILDAASKDNEAHAYFEIFEYNPSHDSVERMAFFARDALSLRKVPILTFGEQVTTDTLVVLGVECLLHRLRYLPSIHPKEVIICCESSLDDHMSTIGFRDQATQAISNATSWFGTEAVVLQDGENRKFNAADIKSWGFDKTIALIDASNTVHAAEPESGSLCETKRSS</sequence>
<dbReference type="InterPro" id="IPR029044">
    <property type="entry name" value="Nucleotide-diphossugar_trans"/>
</dbReference>
<gene>
    <name evidence="2" type="ORF">ACFQDM_13525</name>
</gene>
<evidence type="ECO:0000313" key="2">
    <source>
        <dbReference type="EMBL" id="MFC6199103.1"/>
    </source>
</evidence>
<proteinExistence type="predicted"/>
<evidence type="ECO:0000313" key="3">
    <source>
        <dbReference type="Proteomes" id="UP001596303"/>
    </source>
</evidence>
<accession>A0ABW1SCL1</accession>
<dbReference type="PANTHER" id="PTHR22916">
    <property type="entry name" value="GLYCOSYLTRANSFERASE"/>
    <property type="match status" value="1"/>
</dbReference>
<organism evidence="2 3">
    <name type="scientific">Ponticaulis profundi</name>
    <dbReference type="NCBI Taxonomy" id="2665222"/>
    <lineage>
        <taxon>Bacteria</taxon>
        <taxon>Pseudomonadati</taxon>
        <taxon>Pseudomonadota</taxon>
        <taxon>Alphaproteobacteria</taxon>
        <taxon>Hyphomonadales</taxon>
        <taxon>Hyphomonadaceae</taxon>
        <taxon>Ponticaulis</taxon>
    </lineage>
</organism>
<dbReference type="PANTHER" id="PTHR22916:SF3">
    <property type="entry name" value="UDP-GLCNAC:BETAGAL BETA-1,3-N-ACETYLGLUCOSAMINYLTRANSFERASE-LIKE PROTEIN 1"/>
    <property type="match status" value="1"/>
</dbReference>
<dbReference type="Proteomes" id="UP001596303">
    <property type="component" value="Unassembled WGS sequence"/>
</dbReference>